<comment type="caution">
    <text evidence="1">The sequence shown here is derived from an EMBL/GenBank/DDBJ whole genome shotgun (WGS) entry which is preliminary data.</text>
</comment>
<gene>
    <name evidence="1" type="ORF">DFJ66_5682</name>
</gene>
<evidence type="ECO:0000313" key="2">
    <source>
        <dbReference type="Proteomes" id="UP000272729"/>
    </source>
</evidence>
<keyword evidence="2" id="KW-1185">Reference proteome</keyword>
<sequence length="102" mass="10346">MSGFETDLAKLTAGAADFGAFAERAGTIFGDLGGLLDSFGACWGSDAIGQSFASSHVQPSTDALTSLGDLGREFGGIGERLTETARTYRAAEDGTATSFGAI</sequence>
<evidence type="ECO:0000313" key="1">
    <source>
        <dbReference type="EMBL" id="RKT72371.1"/>
    </source>
</evidence>
<reference evidence="1 2" key="1">
    <citation type="submission" date="2018-10" db="EMBL/GenBank/DDBJ databases">
        <title>Sequencing the genomes of 1000 actinobacteria strains.</title>
        <authorList>
            <person name="Klenk H.-P."/>
        </authorList>
    </citation>
    <scope>NUCLEOTIDE SEQUENCE [LARGE SCALE GENOMIC DNA]</scope>
    <source>
        <strain evidence="1 2">DSM 43911</strain>
    </source>
</reference>
<dbReference type="Proteomes" id="UP000272729">
    <property type="component" value="Unassembled WGS sequence"/>
</dbReference>
<dbReference type="RefSeq" id="WP_121225358.1">
    <property type="nucleotide sequence ID" value="NZ_JBIUBA010000060.1"/>
</dbReference>
<dbReference type="SUPFAM" id="SSF140453">
    <property type="entry name" value="EsxAB dimer-like"/>
    <property type="match status" value="1"/>
</dbReference>
<dbReference type="OrthoDB" id="4562539at2"/>
<dbReference type="Gene3D" id="1.10.287.1060">
    <property type="entry name" value="ESAT-6-like"/>
    <property type="match status" value="1"/>
</dbReference>
<protein>
    <recommendedName>
        <fullName evidence="3">Excreted virulence factor EspC (Type VII ESX diderm)</fullName>
    </recommendedName>
</protein>
<proteinExistence type="predicted"/>
<organism evidence="1 2">
    <name type="scientific">Saccharothrix variisporea</name>
    <dbReference type="NCBI Taxonomy" id="543527"/>
    <lineage>
        <taxon>Bacteria</taxon>
        <taxon>Bacillati</taxon>
        <taxon>Actinomycetota</taxon>
        <taxon>Actinomycetes</taxon>
        <taxon>Pseudonocardiales</taxon>
        <taxon>Pseudonocardiaceae</taxon>
        <taxon>Saccharothrix</taxon>
    </lineage>
</organism>
<accession>A0A495XD08</accession>
<evidence type="ECO:0008006" key="3">
    <source>
        <dbReference type="Google" id="ProtNLM"/>
    </source>
</evidence>
<dbReference type="EMBL" id="RBXR01000001">
    <property type="protein sequence ID" value="RKT72371.1"/>
    <property type="molecule type" value="Genomic_DNA"/>
</dbReference>
<name>A0A495XD08_9PSEU</name>
<dbReference type="InterPro" id="IPR036689">
    <property type="entry name" value="ESAT-6-like_sf"/>
</dbReference>
<dbReference type="AlphaFoldDB" id="A0A495XD08"/>